<name>A0A9W7WFD6_TRIRA</name>
<keyword evidence="2" id="KW-1185">Reference proteome</keyword>
<evidence type="ECO:0000313" key="1">
    <source>
        <dbReference type="EMBL" id="KAI7799367.1"/>
    </source>
</evidence>
<feature type="non-terminal residue" evidence="1">
    <location>
        <position position="55"/>
    </location>
</feature>
<dbReference type="AlphaFoldDB" id="A0A9W7WFD6"/>
<dbReference type="EMBL" id="JAFHDT010000015">
    <property type="protein sequence ID" value="KAI7799367.1"/>
    <property type="molecule type" value="Genomic_DNA"/>
</dbReference>
<sequence>VDAADVTGVPEEYHDLRSVFNKSRATSLPPHHPYDCVIDLLPGTSPPKGRLYSLS</sequence>
<gene>
    <name evidence="1" type="ORF">IRJ41_001167</name>
</gene>
<reference evidence="1" key="1">
    <citation type="submission" date="2021-02" db="EMBL/GenBank/DDBJ databases">
        <title>Comparative genomics reveals that relaxation of natural selection precedes convergent phenotypic evolution of cavefish.</title>
        <authorList>
            <person name="Peng Z."/>
        </authorList>
    </citation>
    <scope>NUCLEOTIDE SEQUENCE</scope>
    <source>
        <tissue evidence="1">Muscle</tissue>
    </source>
</reference>
<dbReference type="Proteomes" id="UP001059041">
    <property type="component" value="Linkage Group LG15"/>
</dbReference>
<accession>A0A9W7WFD6</accession>
<organism evidence="1 2">
    <name type="scientific">Triplophysa rosa</name>
    <name type="common">Cave loach</name>
    <dbReference type="NCBI Taxonomy" id="992332"/>
    <lineage>
        <taxon>Eukaryota</taxon>
        <taxon>Metazoa</taxon>
        <taxon>Chordata</taxon>
        <taxon>Craniata</taxon>
        <taxon>Vertebrata</taxon>
        <taxon>Euteleostomi</taxon>
        <taxon>Actinopterygii</taxon>
        <taxon>Neopterygii</taxon>
        <taxon>Teleostei</taxon>
        <taxon>Ostariophysi</taxon>
        <taxon>Cypriniformes</taxon>
        <taxon>Nemacheilidae</taxon>
        <taxon>Triplophysa</taxon>
    </lineage>
</organism>
<comment type="caution">
    <text evidence="1">The sequence shown here is derived from an EMBL/GenBank/DDBJ whole genome shotgun (WGS) entry which is preliminary data.</text>
</comment>
<protein>
    <submittedName>
        <fullName evidence="1">Uncharacterized protein</fullName>
    </submittedName>
</protein>
<feature type="non-terminal residue" evidence="1">
    <location>
        <position position="1"/>
    </location>
</feature>
<proteinExistence type="predicted"/>
<evidence type="ECO:0000313" key="2">
    <source>
        <dbReference type="Proteomes" id="UP001059041"/>
    </source>
</evidence>